<sequence length="41" mass="4749">MAIDTVKLYGDETETNRRQFAVSTFALFKKCNRNLLLACCY</sequence>
<comment type="caution">
    <text evidence="1">The sequence shown here is derived from an EMBL/GenBank/DDBJ whole genome shotgun (WGS) entry which is preliminary data.</text>
</comment>
<dbReference type="Proteomes" id="UP000187203">
    <property type="component" value="Unassembled WGS sequence"/>
</dbReference>
<dbReference type="EMBL" id="AWUE01017839">
    <property type="protein sequence ID" value="OMO84567.1"/>
    <property type="molecule type" value="Genomic_DNA"/>
</dbReference>
<keyword evidence="2" id="KW-1185">Reference proteome</keyword>
<protein>
    <submittedName>
        <fullName evidence="1">Uncharacterized protein</fullName>
    </submittedName>
</protein>
<dbReference type="AlphaFoldDB" id="A0A1R3IPS2"/>
<accession>A0A1R3IPS2</accession>
<organism evidence="1 2">
    <name type="scientific">Corchorus olitorius</name>
    <dbReference type="NCBI Taxonomy" id="93759"/>
    <lineage>
        <taxon>Eukaryota</taxon>
        <taxon>Viridiplantae</taxon>
        <taxon>Streptophyta</taxon>
        <taxon>Embryophyta</taxon>
        <taxon>Tracheophyta</taxon>
        <taxon>Spermatophyta</taxon>
        <taxon>Magnoliopsida</taxon>
        <taxon>eudicotyledons</taxon>
        <taxon>Gunneridae</taxon>
        <taxon>Pentapetalae</taxon>
        <taxon>rosids</taxon>
        <taxon>malvids</taxon>
        <taxon>Malvales</taxon>
        <taxon>Malvaceae</taxon>
        <taxon>Grewioideae</taxon>
        <taxon>Apeibeae</taxon>
        <taxon>Corchorus</taxon>
    </lineage>
</organism>
<reference evidence="2" key="1">
    <citation type="submission" date="2013-09" db="EMBL/GenBank/DDBJ databases">
        <title>Corchorus olitorius genome sequencing.</title>
        <authorList>
            <person name="Alam M."/>
            <person name="Haque M.S."/>
            <person name="Islam M.S."/>
            <person name="Emdad E.M."/>
            <person name="Islam M.M."/>
            <person name="Ahmed B."/>
            <person name="Halim A."/>
            <person name="Hossen Q.M.M."/>
            <person name="Hossain M.Z."/>
            <person name="Ahmed R."/>
            <person name="Khan M.M."/>
            <person name="Islam R."/>
            <person name="Rashid M.M."/>
            <person name="Khan S.A."/>
            <person name="Rahman M.S."/>
            <person name="Alam M."/>
            <person name="Yahiya A.S."/>
            <person name="Khan M.S."/>
            <person name="Azam M.S."/>
            <person name="Haque T."/>
            <person name="Lashkar M.Z.H."/>
            <person name="Akhand A.I."/>
            <person name="Morshed G."/>
            <person name="Roy S."/>
            <person name="Uddin K.S."/>
            <person name="Rabeya T."/>
            <person name="Hossain A.S."/>
            <person name="Chowdhury A."/>
            <person name="Snigdha A.R."/>
            <person name="Mortoza M.S."/>
            <person name="Matin S.A."/>
            <person name="Hoque S.M.E."/>
            <person name="Islam M.K."/>
            <person name="Roy D.K."/>
            <person name="Haider R."/>
            <person name="Moosa M.M."/>
            <person name="Elias S.M."/>
            <person name="Hasan A.M."/>
            <person name="Jahan S."/>
            <person name="Shafiuddin M."/>
            <person name="Mahmood N."/>
            <person name="Shommy N.S."/>
        </authorList>
    </citation>
    <scope>NUCLEOTIDE SEQUENCE [LARGE SCALE GENOMIC DNA]</scope>
    <source>
        <strain evidence="2">cv. O-4</strain>
    </source>
</reference>
<proteinExistence type="predicted"/>
<evidence type="ECO:0000313" key="1">
    <source>
        <dbReference type="EMBL" id="OMO84567.1"/>
    </source>
</evidence>
<name>A0A1R3IPS2_9ROSI</name>
<evidence type="ECO:0000313" key="2">
    <source>
        <dbReference type="Proteomes" id="UP000187203"/>
    </source>
</evidence>
<gene>
    <name evidence="1" type="ORF">COLO4_21968</name>
</gene>